<dbReference type="GO" id="GO:0009263">
    <property type="term" value="P:deoxyribonucleotide biosynthetic process"/>
    <property type="evidence" value="ECO:0007669"/>
    <property type="project" value="UniProtKB-KW"/>
</dbReference>
<evidence type="ECO:0000256" key="4">
    <source>
        <dbReference type="ARBA" id="ARBA00022723"/>
    </source>
</evidence>
<dbReference type="GO" id="GO:0046872">
    <property type="term" value="F:metal ion binding"/>
    <property type="evidence" value="ECO:0007669"/>
    <property type="project" value="UniProtKB-KW"/>
</dbReference>
<proteinExistence type="inferred from homology"/>
<dbReference type="Proteomes" id="UP000199527">
    <property type="component" value="Unassembled WGS sequence"/>
</dbReference>
<evidence type="ECO:0000256" key="7">
    <source>
        <dbReference type="ARBA" id="ARBA00023116"/>
    </source>
</evidence>
<keyword evidence="7" id="KW-0215">Deoxyribonucleotide synthesis</keyword>
<dbReference type="OrthoDB" id="9765051at2"/>
<evidence type="ECO:0000256" key="1">
    <source>
        <dbReference type="ARBA" id="ARBA00001962"/>
    </source>
</evidence>
<dbReference type="InterPro" id="IPR009078">
    <property type="entry name" value="Ferritin-like_SF"/>
</dbReference>
<evidence type="ECO:0000313" key="8">
    <source>
        <dbReference type="EMBL" id="SDJ72059.1"/>
    </source>
</evidence>
<name>A0A1G8W1D4_9GAMM</name>
<dbReference type="RefSeq" id="WP_090366277.1">
    <property type="nucleotide sequence ID" value="NZ_FNEM01000012.1"/>
</dbReference>
<keyword evidence="5" id="KW-0560">Oxidoreductase</keyword>
<dbReference type="InterPro" id="IPR033909">
    <property type="entry name" value="RNR_small"/>
</dbReference>
<evidence type="ECO:0000256" key="6">
    <source>
        <dbReference type="ARBA" id="ARBA00023004"/>
    </source>
</evidence>
<protein>
    <recommendedName>
        <fullName evidence="3">ribonucleoside-diphosphate reductase</fullName>
        <ecNumber evidence="3">1.17.4.1</ecNumber>
    </recommendedName>
</protein>
<dbReference type="AlphaFoldDB" id="A0A1G8W1D4"/>
<dbReference type="PANTHER" id="PTHR23409:SF18">
    <property type="entry name" value="RIBONUCLEOSIDE-DIPHOSPHATE REDUCTASE SUBUNIT M2"/>
    <property type="match status" value="1"/>
</dbReference>
<dbReference type="Pfam" id="PF00268">
    <property type="entry name" value="Ribonuc_red_sm"/>
    <property type="match status" value="1"/>
</dbReference>
<keyword evidence="9" id="KW-1185">Reference proteome</keyword>
<evidence type="ECO:0000256" key="3">
    <source>
        <dbReference type="ARBA" id="ARBA00012274"/>
    </source>
</evidence>
<keyword evidence="4" id="KW-0479">Metal-binding</keyword>
<dbReference type="InterPro" id="IPR000358">
    <property type="entry name" value="RNR_small_fam"/>
</dbReference>
<dbReference type="EMBL" id="FNEM01000012">
    <property type="protein sequence ID" value="SDJ72059.1"/>
    <property type="molecule type" value="Genomic_DNA"/>
</dbReference>
<gene>
    <name evidence="8" type="ORF">SAMN04488540_11261</name>
</gene>
<dbReference type="NCBIfam" id="NF006576">
    <property type="entry name" value="PRK09101.1"/>
    <property type="match status" value="1"/>
</dbReference>
<evidence type="ECO:0000313" key="9">
    <source>
        <dbReference type="Proteomes" id="UP000199527"/>
    </source>
</evidence>
<dbReference type="Gene3D" id="1.10.620.20">
    <property type="entry name" value="Ribonucleotide Reductase, subunit A"/>
    <property type="match status" value="1"/>
</dbReference>
<dbReference type="EC" id="1.17.4.1" evidence="3"/>
<dbReference type="UniPathway" id="UPA00326"/>
<organism evidence="8 9">
    <name type="scientific">Ferrimonas sediminum</name>
    <dbReference type="NCBI Taxonomy" id="718193"/>
    <lineage>
        <taxon>Bacteria</taxon>
        <taxon>Pseudomonadati</taxon>
        <taxon>Pseudomonadota</taxon>
        <taxon>Gammaproteobacteria</taxon>
        <taxon>Alteromonadales</taxon>
        <taxon>Ferrimonadaceae</taxon>
        <taxon>Ferrimonas</taxon>
    </lineage>
</organism>
<dbReference type="PANTHER" id="PTHR23409">
    <property type="entry name" value="RIBONUCLEOSIDE-DIPHOSPHATE REDUCTASE SMALL CHAIN"/>
    <property type="match status" value="1"/>
</dbReference>
<dbReference type="GO" id="GO:0004748">
    <property type="term" value="F:ribonucleoside-diphosphate reductase activity, thioredoxin disulfide as acceptor"/>
    <property type="evidence" value="ECO:0007669"/>
    <property type="project" value="UniProtKB-EC"/>
</dbReference>
<evidence type="ECO:0000256" key="2">
    <source>
        <dbReference type="ARBA" id="ARBA00009303"/>
    </source>
</evidence>
<dbReference type="FunFam" id="1.10.620.20:FF:000001">
    <property type="entry name" value="Ribonucleoside-diphosphate reductase 1 subunit beta"/>
    <property type="match status" value="1"/>
</dbReference>
<dbReference type="CDD" id="cd01049">
    <property type="entry name" value="RNRR2"/>
    <property type="match status" value="1"/>
</dbReference>
<dbReference type="InterPro" id="IPR012348">
    <property type="entry name" value="RNR-like"/>
</dbReference>
<comment type="similarity">
    <text evidence="2">Belongs to the ribonucleoside diphosphate reductase small chain family.</text>
</comment>
<keyword evidence="6" id="KW-0408">Iron</keyword>
<comment type="cofactor">
    <cofactor evidence="1">
        <name>Fe cation</name>
        <dbReference type="ChEBI" id="CHEBI:24875"/>
    </cofactor>
</comment>
<dbReference type="SUPFAM" id="SSF47240">
    <property type="entry name" value="Ferritin-like"/>
    <property type="match status" value="1"/>
</dbReference>
<accession>A0A1G8W1D4</accession>
<evidence type="ECO:0000256" key="5">
    <source>
        <dbReference type="ARBA" id="ARBA00023002"/>
    </source>
</evidence>
<reference evidence="9" key="1">
    <citation type="submission" date="2016-10" db="EMBL/GenBank/DDBJ databases">
        <authorList>
            <person name="Varghese N."/>
            <person name="Submissions S."/>
        </authorList>
    </citation>
    <scope>NUCLEOTIDE SEQUENCE [LARGE SCALE GENOMIC DNA]</scope>
    <source>
        <strain evidence="9">DSM 23317</strain>
    </source>
</reference>
<sequence length="378" mass="44153">MTHRYSTFSREANNALKEPMFLGNPVNVARYDQQKHPIFEELIEKQLSFFWRPEEVDVTQDRIDFNDLPDHEKHIFLSNLKYQTLLDSIQGRSPNVALLPLVSLPELETWIETWSFYETIHSRSYTHIIRNIVNDPGVVFDDIVANSEIQKRANDISKYYDALIDYTQRYQQFGEGNHQVGSEQFTLSRRELKKKLYLCLMSINVLEAVRFYVSFACSFAFAEREVMEGNAKIIRFIARDEQLHLVGTQHMLNLMATNQDDNEMAEIAIECHSEAVEIFRRAAEQEKDWASYLFKDGSMLGLNKKIIEDYVEFITNQRMSALGFAPIFDKRSNPLPWMSKWLESDAVQVAPQEVEVSSYLTNQIKNEVHQDEFSSFEL</sequence>